<proteinExistence type="predicted"/>
<evidence type="ECO:0000259" key="1">
    <source>
        <dbReference type="Pfam" id="PF08818"/>
    </source>
</evidence>
<dbReference type="Pfam" id="PF08818">
    <property type="entry name" value="DUF1801"/>
    <property type="match status" value="1"/>
</dbReference>
<accession>A0A1T5IRE9</accession>
<dbReference type="EMBL" id="FUZV01000001">
    <property type="protein sequence ID" value="SKC41588.1"/>
    <property type="molecule type" value="Genomic_DNA"/>
</dbReference>
<evidence type="ECO:0000313" key="2">
    <source>
        <dbReference type="EMBL" id="SKC41588.1"/>
    </source>
</evidence>
<name>A0A1T5IRE9_9GAMM</name>
<evidence type="ECO:0000313" key="3">
    <source>
        <dbReference type="Proteomes" id="UP000190341"/>
    </source>
</evidence>
<dbReference type="Gene3D" id="3.90.1150.200">
    <property type="match status" value="1"/>
</dbReference>
<feature type="domain" description="YdhG-like" evidence="1">
    <location>
        <begin position="46"/>
        <end position="137"/>
    </location>
</feature>
<dbReference type="InterPro" id="IPR014922">
    <property type="entry name" value="YdhG-like"/>
</dbReference>
<keyword evidence="3" id="KW-1185">Reference proteome</keyword>
<protein>
    <submittedName>
        <fullName evidence="2">Uncharacterized conserved protein YdeI, YjbR/CyaY-like superfamily, DUF1801 family</fullName>
    </submittedName>
</protein>
<dbReference type="AlphaFoldDB" id="A0A1T5IRE9"/>
<dbReference type="STRING" id="428993.SAMN06296058_0174"/>
<organism evidence="2 3">
    <name type="scientific">Pseudoxanthomonas indica</name>
    <dbReference type="NCBI Taxonomy" id="428993"/>
    <lineage>
        <taxon>Bacteria</taxon>
        <taxon>Pseudomonadati</taxon>
        <taxon>Pseudomonadota</taxon>
        <taxon>Gammaproteobacteria</taxon>
        <taxon>Lysobacterales</taxon>
        <taxon>Lysobacteraceae</taxon>
        <taxon>Pseudoxanthomonas</taxon>
    </lineage>
</organism>
<dbReference type="SUPFAM" id="SSF159888">
    <property type="entry name" value="YdhG-like"/>
    <property type="match status" value="1"/>
</dbReference>
<dbReference type="RefSeq" id="WP_244898543.1">
    <property type="nucleotide sequence ID" value="NZ_FUZV01000001.1"/>
</dbReference>
<sequence>MDAAAAIFCRVPSARYSAGIFALAGNMSQHDPRIDAYIARSAEFAQPILERVRAWVHEACPQVEETLKWGMPTFVHAGAILCGMAAFKQHATFGFWRHAQVLGEGEPREGMGSFGKLTRLSDLPLKKDLLPLIRKAMQLNEALAQGKAPRKSSTARPALQAPEDLLAALARNAKAQATYLAFSPSKQRDYIEWVTEAKREDTRLRRIAEAVAWMAEGKSRNWKYER</sequence>
<gene>
    <name evidence="2" type="ORF">SAMN06296058_0174</name>
</gene>
<dbReference type="Proteomes" id="UP000190341">
    <property type="component" value="Unassembled WGS sequence"/>
</dbReference>
<dbReference type="Pfam" id="PF13376">
    <property type="entry name" value="OmdA"/>
    <property type="match status" value="1"/>
</dbReference>
<reference evidence="2 3" key="1">
    <citation type="submission" date="2017-02" db="EMBL/GenBank/DDBJ databases">
        <authorList>
            <person name="Peterson S.W."/>
        </authorList>
    </citation>
    <scope>NUCLEOTIDE SEQUENCE [LARGE SCALE GENOMIC DNA]</scope>
    <source>
        <strain evidence="2 3">P15</strain>
    </source>
</reference>